<evidence type="ECO:0000259" key="11">
    <source>
        <dbReference type="Pfam" id="PF01048"/>
    </source>
</evidence>
<protein>
    <recommendedName>
        <fullName evidence="9">Purine nucleoside phosphorylase</fullName>
        <ecNumber evidence="9">2.4.2.1</ecNumber>
    </recommendedName>
    <alternativeName>
        <fullName evidence="9">Inosine-guanosine phosphorylase</fullName>
    </alternativeName>
</protein>
<dbReference type="Gene3D" id="3.40.50.1580">
    <property type="entry name" value="Nucleoside phosphorylase domain"/>
    <property type="match status" value="1"/>
</dbReference>
<keyword evidence="7 9" id="KW-0808">Transferase</keyword>
<dbReference type="AlphaFoldDB" id="A0A2W1NBD3"/>
<evidence type="ECO:0000256" key="5">
    <source>
        <dbReference type="ARBA" id="ARBA00022553"/>
    </source>
</evidence>
<proteinExistence type="inferred from homology"/>
<dbReference type="PANTHER" id="PTHR11904">
    <property type="entry name" value="METHYLTHIOADENOSINE/PURINE NUCLEOSIDE PHOSPHORYLASE"/>
    <property type="match status" value="1"/>
</dbReference>
<dbReference type="RefSeq" id="WP_089199152.1">
    <property type="nucleotide sequence ID" value="NZ_NHRJ02000002.1"/>
</dbReference>
<organism evidence="12 13">
    <name type="scientific">Paenibacillus xerothermodurans</name>
    <dbReference type="NCBI Taxonomy" id="1977292"/>
    <lineage>
        <taxon>Bacteria</taxon>
        <taxon>Bacillati</taxon>
        <taxon>Bacillota</taxon>
        <taxon>Bacilli</taxon>
        <taxon>Bacillales</taxon>
        <taxon>Paenibacillaceae</taxon>
        <taxon>Paenibacillus</taxon>
    </lineage>
</organism>
<feature type="binding site" evidence="10">
    <location>
        <position position="116"/>
    </location>
    <ligand>
        <name>phosphate</name>
        <dbReference type="ChEBI" id="CHEBI:43474"/>
    </ligand>
</feature>
<gene>
    <name evidence="12" type="ORF">CBW46_006320</name>
</gene>
<dbReference type="GO" id="GO:0005737">
    <property type="term" value="C:cytoplasm"/>
    <property type="evidence" value="ECO:0007669"/>
    <property type="project" value="TreeGrafter"/>
</dbReference>
<feature type="binding site" evidence="10">
    <location>
        <position position="196"/>
    </location>
    <ligand>
        <name>a purine D-ribonucleoside</name>
        <dbReference type="ChEBI" id="CHEBI:142355"/>
    </ligand>
</feature>
<comment type="similarity">
    <text evidence="3 9">Belongs to the PNP/MTAP phosphorylase family.</text>
</comment>
<dbReference type="FunFam" id="3.40.50.1580:FF:000010">
    <property type="entry name" value="Purine nucleoside phosphorylase"/>
    <property type="match status" value="1"/>
</dbReference>
<evidence type="ECO:0000256" key="1">
    <source>
        <dbReference type="ARBA" id="ARBA00002678"/>
    </source>
</evidence>
<name>A0A2W1NBD3_PAEXE</name>
<dbReference type="InterPro" id="IPR011268">
    <property type="entry name" value="Purine_phosphorylase"/>
</dbReference>
<dbReference type="Proteomes" id="UP000214746">
    <property type="component" value="Unassembled WGS sequence"/>
</dbReference>
<evidence type="ECO:0000313" key="12">
    <source>
        <dbReference type="EMBL" id="PZE22009.1"/>
    </source>
</evidence>
<accession>A0A2W1NBD3</accession>
<dbReference type="GO" id="GO:0009116">
    <property type="term" value="P:nucleoside metabolic process"/>
    <property type="evidence" value="ECO:0007669"/>
    <property type="project" value="InterPro"/>
</dbReference>
<dbReference type="CDD" id="cd09009">
    <property type="entry name" value="PNP-EcPNPII_like"/>
    <property type="match status" value="1"/>
</dbReference>
<evidence type="ECO:0000256" key="9">
    <source>
        <dbReference type="PIRNR" id="PIRNR000477"/>
    </source>
</evidence>
<evidence type="ECO:0000256" key="2">
    <source>
        <dbReference type="ARBA" id="ARBA00005058"/>
    </source>
</evidence>
<dbReference type="SUPFAM" id="SSF53167">
    <property type="entry name" value="Purine and uridine phosphorylases"/>
    <property type="match status" value="1"/>
</dbReference>
<keyword evidence="5" id="KW-0597">Phosphoprotein</keyword>
<comment type="subunit">
    <text evidence="4">Homotrimer.</text>
</comment>
<feature type="binding site" evidence="10">
    <location>
        <position position="215"/>
    </location>
    <ligand>
        <name>phosphate</name>
        <dbReference type="ChEBI" id="CHEBI:43474"/>
    </ligand>
</feature>
<dbReference type="EMBL" id="NHRJ02000002">
    <property type="protein sequence ID" value="PZE22009.1"/>
    <property type="molecule type" value="Genomic_DNA"/>
</dbReference>
<keyword evidence="6 9" id="KW-0328">Glycosyltransferase</keyword>
<comment type="caution">
    <text evidence="12">The sequence shown here is derived from an EMBL/GenBank/DDBJ whole genome shotgun (WGS) entry which is preliminary data.</text>
</comment>
<evidence type="ECO:0000256" key="3">
    <source>
        <dbReference type="ARBA" id="ARBA00006751"/>
    </source>
</evidence>
<comment type="catalytic activity">
    <reaction evidence="8">
        <text>a purine 2'-deoxy-D-ribonucleoside + phosphate = a purine nucleobase + 2-deoxy-alpha-D-ribose 1-phosphate</text>
        <dbReference type="Rhea" id="RHEA:36431"/>
        <dbReference type="ChEBI" id="CHEBI:26386"/>
        <dbReference type="ChEBI" id="CHEBI:43474"/>
        <dbReference type="ChEBI" id="CHEBI:57259"/>
        <dbReference type="ChEBI" id="CHEBI:142361"/>
        <dbReference type="EC" id="2.4.2.1"/>
    </reaction>
</comment>
<feature type="domain" description="Nucleoside phosphorylase" evidence="11">
    <location>
        <begin position="26"/>
        <end position="272"/>
    </location>
</feature>
<keyword evidence="13" id="KW-1185">Reference proteome</keyword>
<comment type="function">
    <text evidence="1">The purine nucleoside phosphorylases catalyze the phosphorolytic breakdown of the N-glycosidic bond in the beta-(deoxy)ribonucleoside molecules, with the formation of the corresponding free purine bases and pentose-1-phosphate. Cleaves guanosine, inosine, 2'-deoxyguanosine and 2'-deoxyinosine.</text>
</comment>
<feature type="binding site" evidence="10">
    <location>
        <position position="238"/>
    </location>
    <ligand>
        <name>a purine D-ribonucleoside</name>
        <dbReference type="ChEBI" id="CHEBI:142355"/>
    </ligand>
</feature>
<dbReference type="NCBIfam" id="NF006054">
    <property type="entry name" value="PRK08202.1"/>
    <property type="match status" value="1"/>
</dbReference>
<evidence type="ECO:0000256" key="10">
    <source>
        <dbReference type="PIRSR" id="PIRSR000477-2"/>
    </source>
</evidence>
<dbReference type="GO" id="GO:0004731">
    <property type="term" value="F:purine-nucleoside phosphorylase activity"/>
    <property type="evidence" value="ECO:0007669"/>
    <property type="project" value="UniProtKB-EC"/>
</dbReference>
<dbReference type="PIRSF" id="PIRSF000477">
    <property type="entry name" value="PurNPase"/>
    <property type="match status" value="1"/>
</dbReference>
<comment type="pathway">
    <text evidence="2 9">Purine metabolism; purine nucleoside salvage.</text>
</comment>
<evidence type="ECO:0000313" key="13">
    <source>
        <dbReference type="Proteomes" id="UP000214746"/>
    </source>
</evidence>
<feature type="binding site" evidence="10">
    <location>
        <position position="64"/>
    </location>
    <ligand>
        <name>phosphate</name>
        <dbReference type="ChEBI" id="CHEBI:43474"/>
    </ligand>
</feature>
<evidence type="ECO:0000256" key="4">
    <source>
        <dbReference type="ARBA" id="ARBA00011233"/>
    </source>
</evidence>
<evidence type="ECO:0000256" key="8">
    <source>
        <dbReference type="ARBA" id="ARBA00048556"/>
    </source>
</evidence>
<sequence length="276" mass="29949">MEQQSVLTKIKEAAAYIRSKYTAAPEIGLILGSGLGVIADLVEQATVIAYNDIPHFPVSTVEGHAGELLLGTIHGKHVLLMKGRFHMYEGYGVDVVSFPVRVMKELGVKTLIVTNAAGGVNTSFEVGDLMLIKDHINFTFRNPLIGPNFNELGVRFPDMSEAYSRRLRDTARAVAAEQGIKLQEGVYIGLLGPTYETPAEIRMMRTLGADAVGMSTVAEVIVARHAGIEVLGFSCISNMAAGILDQPLSHEEVMETTERVKPKFLQLILGIVAKLD</sequence>
<feature type="binding site" evidence="10">
    <location>
        <position position="33"/>
    </location>
    <ligand>
        <name>phosphate</name>
        <dbReference type="ChEBI" id="CHEBI:43474"/>
    </ligand>
</feature>
<dbReference type="NCBIfam" id="TIGR01700">
    <property type="entry name" value="PNPH"/>
    <property type="match status" value="1"/>
</dbReference>
<evidence type="ECO:0000256" key="7">
    <source>
        <dbReference type="ARBA" id="ARBA00022679"/>
    </source>
</evidence>
<dbReference type="NCBIfam" id="TIGR01697">
    <property type="entry name" value="PNPH-PUNA-XAPA"/>
    <property type="match status" value="1"/>
</dbReference>
<dbReference type="InterPro" id="IPR011270">
    <property type="entry name" value="Pur_Nuc_Pase_Ino/Guo-sp"/>
</dbReference>
<evidence type="ECO:0000256" key="6">
    <source>
        <dbReference type="ARBA" id="ARBA00022676"/>
    </source>
</evidence>
<feature type="binding site" evidence="10">
    <location>
        <begin position="84"/>
        <end position="86"/>
    </location>
    <ligand>
        <name>phosphate</name>
        <dbReference type="ChEBI" id="CHEBI:43474"/>
    </ligand>
</feature>
<dbReference type="EC" id="2.4.2.1" evidence="9"/>
<dbReference type="UniPathway" id="UPA00606"/>
<reference evidence="12" key="1">
    <citation type="submission" date="2018-06" db="EMBL/GenBank/DDBJ databases">
        <title>Paenibacillus xerothermodurans sp. nov. an extremely dry heat resistant spore forming bacterium isolated from the soil of Cape Canaveral, Florida.</title>
        <authorList>
            <person name="Seuylemezian A."/>
            <person name="Kaur N."/>
            <person name="Patil P."/>
            <person name="Patil P."/>
            <person name="Mayilraj S."/>
            <person name="Vaishampayan P."/>
        </authorList>
    </citation>
    <scope>NUCLEOTIDE SEQUENCE [LARGE SCALE GENOMIC DNA]</scope>
    <source>
        <strain evidence="12">ATCC 27380</strain>
    </source>
</reference>
<dbReference type="InterPro" id="IPR000845">
    <property type="entry name" value="Nucleoside_phosphorylase_d"/>
</dbReference>
<dbReference type="InterPro" id="IPR035994">
    <property type="entry name" value="Nucleoside_phosphorylase_sf"/>
</dbReference>
<dbReference type="OrthoDB" id="1523230at2"/>
<dbReference type="Pfam" id="PF01048">
    <property type="entry name" value="PNP_UDP_1"/>
    <property type="match status" value="1"/>
</dbReference>
<dbReference type="PANTHER" id="PTHR11904:SF9">
    <property type="entry name" value="PURINE NUCLEOSIDE PHOSPHORYLASE-RELATED"/>
    <property type="match status" value="1"/>
</dbReference>